<feature type="compositionally biased region" description="Gly residues" evidence="2">
    <location>
        <begin position="237"/>
        <end position="256"/>
    </location>
</feature>
<feature type="compositionally biased region" description="Basic and acidic residues" evidence="2">
    <location>
        <begin position="491"/>
        <end position="515"/>
    </location>
</feature>
<feature type="compositionally biased region" description="Low complexity" evidence="2">
    <location>
        <begin position="411"/>
        <end position="425"/>
    </location>
</feature>
<dbReference type="PANTHER" id="PTHR47481">
    <property type="match status" value="1"/>
</dbReference>
<proteinExistence type="predicted"/>
<feature type="region of interest" description="Disordered" evidence="2">
    <location>
        <begin position="351"/>
        <end position="515"/>
    </location>
</feature>
<evidence type="ECO:0000256" key="1">
    <source>
        <dbReference type="PROSITE-ProRule" id="PRU00047"/>
    </source>
</evidence>
<dbReference type="Proteomes" id="UP001231189">
    <property type="component" value="Unassembled WGS sequence"/>
</dbReference>
<evidence type="ECO:0000259" key="3">
    <source>
        <dbReference type="PROSITE" id="PS50158"/>
    </source>
</evidence>
<protein>
    <recommendedName>
        <fullName evidence="3">CCHC-type domain-containing protein</fullName>
    </recommendedName>
</protein>
<keyword evidence="1" id="KW-0479">Metal-binding</keyword>
<evidence type="ECO:0000256" key="2">
    <source>
        <dbReference type="SAM" id="MobiDB-lite"/>
    </source>
</evidence>
<feature type="compositionally biased region" description="Low complexity" evidence="2">
    <location>
        <begin position="361"/>
        <end position="380"/>
    </location>
</feature>
<keyword evidence="1" id="KW-0862">Zinc</keyword>
<comment type="caution">
    <text evidence="4">The sequence shown here is derived from an EMBL/GenBank/DDBJ whole genome shotgun (WGS) entry which is preliminary data.</text>
</comment>
<reference evidence="4" key="1">
    <citation type="submission" date="2023-07" db="EMBL/GenBank/DDBJ databases">
        <title>A chromosome-level genome assembly of Lolium multiflorum.</title>
        <authorList>
            <person name="Chen Y."/>
            <person name="Copetti D."/>
            <person name="Kolliker R."/>
            <person name="Studer B."/>
        </authorList>
    </citation>
    <scope>NUCLEOTIDE SEQUENCE</scope>
    <source>
        <strain evidence="4">02402/16</strain>
        <tissue evidence="4">Leaf</tissue>
    </source>
</reference>
<dbReference type="PANTHER" id="PTHR47481:SF31">
    <property type="entry name" value="OS01G0873500 PROTEIN"/>
    <property type="match status" value="1"/>
</dbReference>
<evidence type="ECO:0000313" key="4">
    <source>
        <dbReference type="EMBL" id="KAK1617768.1"/>
    </source>
</evidence>
<dbReference type="GO" id="GO:0008270">
    <property type="term" value="F:zinc ion binding"/>
    <property type="evidence" value="ECO:0007669"/>
    <property type="project" value="UniProtKB-KW"/>
</dbReference>
<evidence type="ECO:0000313" key="5">
    <source>
        <dbReference type="Proteomes" id="UP001231189"/>
    </source>
</evidence>
<dbReference type="AlphaFoldDB" id="A0AAD8R9X7"/>
<dbReference type="GO" id="GO:0003676">
    <property type="term" value="F:nucleic acid binding"/>
    <property type="evidence" value="ECO:0007669"/>
    <property type="project" value="InterPro"/>
</dbReference>
<organism evidence="4 5">
    <name type="scientific">Lolium multiflorum</name>
    <name type="common">Italian ryegrass</name>
    <name type="synonym">Lolium perenne subsp. multiflorum</name>
    <dbReference type="NCBI Taxonomy" id="4521"/>
    <lineage>
        <taxon>Eukaryota</taxon>
        <taxon>Viridiplantae</taxon>
        <taxon>Streptophyta</taxon>
        <taxon>Embryophyta</taxon>
        <taxon>Tracheophyta</taxon>
        <taxon>Spermatophyta</taxon>
        <taxon>Magnoliopsida</taxon>
        <taxon>Liliopsida</taxon>
        <taxon>Poales</taxon>
        <taxon>Poaceae</taxon>
        <taxon>BOP clade</taxon>
        <taxon>Pooideae</taxon>
        <taxon>Poodae</taxon>
        <taxon>Poeae</taxon>
        <taxon>Poeae Chloroplast Group 2 (Poeae type)</taxon>
        <taxon>Loliodinae</taxon>
        <taxon>Loliinae</taxon>
        <taxon>Lolium</taxon>
    </lineage>
</organism>
<name>A0AAD8R9X7_LOLMU</name>
<dbReference type="Pfam" id="PF14244">
    <property type="entry name" value="Retrotran_gag_3"/>
    <property type="match status" value="1"/>
</dbReference>
<dbReference type="PROSITE" id="PS50158">
    <property type="entry name" value="ZF_CCHC"/>
    <property type="match status" value="1"/>
</dbReference>
<feature type="domain" description="CCHC-type" evidence="3">
    <location>
        <begin position="278"/>
        <end position="291"/>
    </location>
</feature>
<feature type="compositionally biased region" description="Polar residues" evidence="2">
    <location>
        <begin position="461"/>
        <end position="488"/>
    </location>
</feature>
<accession>A0AAD8R9X7</accession>
<keyword evidence="5" id="KW-1185">Reference proteome</keyword>
<feature type="region of interest" description="Disordered" evidence="2">
    <location>
        <begin position="233"/>
        <end position="276"/>
    </location>
</feature>
<dbReference type="InterPro" id="IPR029472">
    <property type="entry name" value="Copia-like_N"/>
</dbReference>
<gene>
    <name evidence="4" type="ORF">QYE76_023285</name>
</gene>
<dbReference type="EMBL" id="JAUUTY010000006">
    <property type="protein sequence ID" value="KAK1617768.1"/>
    <property type="molecule type" value="Genomic_DNA"/>
</dbReference>
<sequence>MVTPAPLPNLSASQVTEKLTRENYLLWKAQVLPAIRGARLIGYLDGSIAAPEEKLPGKEKDSSSSAENPEYVDWIAMDQHILSYLINTLSKEVLTQVISKTTSHEAWSALENMFSSQSRSRINNLRIQLAKGSKGNLTVAAYFAKMTGFADELAAAGKPLAEDEVVSYILAGLEGDYNSLVAAIDAQKEQITLDDLYARLSNYDARNALLGEAGTTEGFKSSANAAARGRGNYSYRGGRGAQRGGRGGRNGGYGNRGGRHFNNNNRGGRNGGRDRPTCQICGKPGHGATDCWHRYEEDYEPEERVVGSASTSSYGIDTNWYTDSGATDHITGELEKMVVREKYRGQEQVHNANGAEEENGENPVQNGENPGQNNGEAGAGSEVDPPATPGRQIDGSLCRSASGSMQPDGLGRSASSSSASGGISRTFHQQERDTSQSANRKSNARAAGQGDNAPAADPGNPGSSGSSVHTDSVQSSADTGSSVDQNAAATREPENLDDALKSENGRRQWEKNMKP</sequence>
<keyword evidence="1" id="KW-0863">Zinc-finger</keyword>
<dbReference type="Pfam" id="PF14223">
    <property type="entry name" value="Retrotran_gag_2"/>
    <property type="match status" value="1"/>
</dbReference>
<dbReference type="InterPro" id="IPR001878">
    <property type="entry name" value="Znf_CCHC"/>
</dbReference>